<feature type="compositionally biased region" description="Basic and acidic residues" evidence="1">
    <location>
        <begin position="377"/>
        <end position="390"/>
    </location>
</feature>
<feature type="compositionally biased region" description="Low complexity" evidence="1">
    <location>
        <begin position="273"/>
        <end position="289"/>
    </location>
</feature>
<feature type="compositionally biased region" description="Low complexity" evidence="1">
    <location>
        <begin position="251"/>
        <end position="262"/>
    </location>
</feature>
<feature type="region of interest" description="Disordered" evidence="1">
    <location>
        <begin position="1"/>
        <end position="64"/>
    </location>
</feature>
<protein>
    <recommendedName>
        <fullName evidence="5">Mid2 domain-containing protein</fullName>
    </recommendedName>
</protein>
<sequence length="534" mass="55321">MAEAMAPPAKRRKLSSSSSETMHRNNSTAPDAPLPPSHYSSEPVLQPCTSPDLPGAQDSPVPTEDVIHQDMKRAAVDEGDLAPVLPRQNTDTVPNGLPTPVLSLSIQIFTDPYTTLTYTPPALPSLPTLPTLPSVPGATTFTNVPSSSSLPSPYASPSSNLSTSAPVGFNSSTSASSILTTSAVMVIGNNATATSKTTITVTRSSTSTLFYATLDGGQVSTITRSRAPFTTTLAGEVFTVPGYSDSQSRLQTSQDSTTATATGNVSGAGGAQTYGTPATTAPTSTTTNDNGGGGSSTPPAGTIAGGVVGGAAGLAVVVLIAMLFFRWYRRKVQTGHQALSHGSTSGHEEQSRSGPGMAERAGIIPFAAAVPSLFRHQNQDPDSEQHERGFTRISGRKLPSQWSEGMTSAHPPNMPPDPISSGAEGGRHLTGSSFYRHSGGLSDGSGELSPSNASPESMERGHLRTSDPGTMMMSPGPERQPQVHYGSAQNFSRPGQASTLSVSPSGAPASILRRSETPSSIIEPNRSSRFTEDM</sequence>
<evidence type="ECO:0000256" key="2">
    <source>
        <dbReference type="SAM" id="Phobius"/>
    </source>
</evidence>
<dbReference type="Proteomes" id="UP000237631">
    <property type="component" value="Unassembled WGS sequence"/>
</dbReference>
<dbReference type="EMBL" id="PNEN01000526">
    <property type="protein sequence ID" value="PPJ56140.1"/>
    <property type="molecule type" value="Genomic_DNA"/>
</dbReference>
<feature type="compositionally biased region" description="Polar residues" evidence="1">
    <location>
        <begin position="517"/>
        <end position="528"/>
    </location>
</feature>
<keyword evidence="2" id="KW-0812">Transmembrane</keyword>
<feature type="compositionally biased region" description="Polar residues" evidence="1">
    <location>
        <begin position="487"/>
        <end position="504"/>
    </location>
</feature>
<feature type="compositionally biased region" description="Low complexity" evidence="1">
    <location>
        <begin position="438"/>
        <end position="451"/>
    </location>
</feature>
<feature type="compositionally biased region" description="Polar residues" evidence="1">
    <location>
        <begin position="15"/>
        <end position="29"/>
    </location>
</feature>
<feature type="region of interest" description="Disordered" evidence="1">
    <location>
        <begin position="336"/>
        <end position="357"/>
    </location>
</feature>
<evidence type="ECO:0000256" key="1">
    <source>
        <dbReference type="SAM" id="MobiDB-lite"/>
    </source>
</evidence>
<dbReference type="STRING" id="357750.A0A2S6C8U9"/>
<reference evidence="4" key="1">
    <citation type="journal article" date="2017" name="bioRxiv">
        <title>Conservation of a gene cluster reveals novel cercosporin biosynthetic mechanisms and extends production to the genus Colletotrichum.</title>
        <authorList>
            <person name="de Jonge R."/>
            <person name="Ebert M.K."/>
            <person name="Huitt-Roehl C.R."/>
            <person name="Pal P."/>
            <person name="Suttle J.C."/>
            <person name="Spanner R.E."/>
            <person name="Neubauer J.D."/>
            <person name="Jurick W.M.II."/>
            <person name="Stott K.A."/>
            <person name="Secor G.A."/>
            <person name="Thomma B.P.H.J."/>
            <person name="Van de Peer Y."/>
            <person name="Townsend C.A."/>
            <person name="Bolton M.D."/>
        </authorList>
    </citation>
    <scope>NUCLEOTIDE SEQUENCE [LARGE SCALE GENOMIC DNA]</scope>
    <source>
        <strain evidence="4">CBS538.71</strain>
    </source>
</reference>
<comment type="caution">
    <text evidence="3">The sequence shown here is derived from an EMBL/GenBank/DDBJ whole genome shotgun (WGS) entry which is preliminary data.</text>
</comment>
<accession>A0A2S6C8U9</accession>
<keyword evidence="2" id="KW-0472">Membrane</keyword>
<keyword evidence="4" id="KW-1185">Reference proteome</keyword>
<gene>
    <name evidence="3" type="ORF">CBER1_02049</name>
</gene>
<evidence type="ECO:0000313" key="3">
    <source>
        <dbReference type="EMBL" id="PPJ56140.1"/>
    </source>
</evidence>
<feature type="transmembrane region" description="Helical" evidence="2">
    <location>
        <begin position="303"/>
        <end position="325"/>
    </location>
</feature>
<evidence type="ECO:0008006" key="5">
    <source>
        <dbReference type="Google" id="ProtNLM"/>
    </source>
</evidence>
<keyword evidence="2" id="KW-1133">Transmembrane helix</keyword>
<feature type="region of interest" description="Disordered" evidence="1">
    <location>
        <begin position="244"/>
        <end position="298"/>
    </location>
</feature>
<feature type="region of interest" description="Disordered" evidence="1">
    <location>
        <begin position="143"/>
        <end position="164"/>
    </location>
</feature>
<organism evidence="3 4">
    <name type="scientific">Cercospora berteroae</name>
    <dbReference type="NCBI Taxonomy" id="357750"/>
    <lineage>
        <taxon>Eukaryota</taxon>
        <taxon>Fungi</taxon>
        <taxon>Dikarya</taxon>
        <taxon>Ascomycota</taxon>
        <taxon>Pezizomycotina</taxon>
        <taxon>Dothideomycetes</taxon>
        <taxon>Dothideomycetidae</taxon>
        <taxon>Mycosphaerellales</taxon>
        <taxon>Mycosphaerellaceae</taxon>
        <taxon>Cercospora</taxon>
    </lineage>
</organism>
<dbReference type="OrthoDB" id="5421784at2759"/>
<feature type="region of interest" description="Disordered" evidence="1">
    <location>
        <begin position="377"/>
        <end position="534"/>
    </location>
</feature>
<proteinExistence type="predicted"/>
<evidence type="ECO:0000313" key="4">
    <source>
        <dbReference type="Proteomes" id="UP000237631"/>
    </source>
</evidence>
<dbReference type="AlphaFoldDB" id="A0A2S6C8U9"/>
<feature type="compositionally biased region" description="Polar residues" evidence="1">
    <location>
        <begin position="336"/>
        <end position="345"/>
    </location>
</feature>
<name>A0A2S6C8U9_9PEZI</name>